<evidence type="ECO:0000256" key="1">
    <source>
        <dbReference type="SAM" id="SignalP"/>
    </source>
</evidence>
<dbReference type="SMART" id="SM00228">
    <property type="entry name" value="PDZ"/>
    <property type="match status" value="1"/>
</dbReference>
<dbReference type="PROSITE" id="PS50106">
    <property type="entry name" value="PDZ"/>
    <property type="match status" value="1"/>
</dbReference>
<dbReference type="STRING" id="454194.PYK22_02935"/>
<keyword evidence="3" id="KW-0378">Hydrolase</keyword>
<dbReference type="Proteomes" id="UP000031518">
    <property type="component" value="Unassembled WGS sequence"/>
</dbReference>
<feature type="chain" id="PRO_5002110042" evidence="1">
    <location>
        <begin position="25"/>
        <end position="620"/>
    </location>
</feature>
<evidence type="ECO:0000259" key="2">
    <source>
        <dbReference type="PROSITE" id="PS50106"/>
    </source>
</evidence>
<dbReference type="Pfam" id="PF13180">
    <property type="entry name" value="PDZ_2"/>
    <property type="match status" value="1"/>
</dbReference>
<dbReference type="InterPro" id="IPR027268">
    <property type="entry name" value="Peptidase_M4/M1_CTD_sf"/>
</dbReference>
<feature type="domain" description="PDZ" evidence="2">
    <location>
        <begin position="482"/>
        <end position="569"/>
    </location>
</feature>
<evidence type="ECO:0000313" key="4">
    <source>
        <dbReference type="Proteomes" id="UP000031518"/>
    </source>
</evidence>
<dbReference type="GO" id="GO:0008233">
    <property type="term" value="F:peptidase activity"/>
    <property type="evidence" value="ECO:0007669"/>
    <property type="project" value="UniProtKB-KW"/>
</dbReference>
<dbReference type="SUPFAM" id="SSF55486">
    <property type="entry name" value="Metalloproteases ('zincins'), catalytic domain"/>
    <property type="match status" value="1"/>
</dbReference>
<dbReference type="InterPro" id="IPR040756">
    <property type="entry name" value="Peptidase_M61_N"/>
</dbReference>
<dbReference type="Pfam" id="PF17899">
    <property type="entry name" value="Peptidase_M61_N"/>
    <property type="match status" value="1"/>
</dbReference>
<proteinExistence type="predicted"/>
<dbReference type="AlphaFoldDB" id="A0A0B6X2Y5"/>
<keyword evidence="4" id="KW-1185">Reference proteome</keyword>
<dbReference type="EMBL" id="CBXV010000008">
    <property type="protein sequence ID" value="CDM66894.1"/>
    <property type="molecule type" value="Genomic_DNA"/>
</dbReference>
<sequence precursor="true">MHQHHLSLLVFLLLLLIVSSSARSQGAPRRTPPEISFTVSMPRPYTHLFEVEMRVRLAEPRAQTDLVMPVWTPGSYLIREYARHVQDFSAETPARALAWRKVTKNTWRIDTDGEREFIVRYRVYANELSVRTNELNDRHAFWNNAALLMYIDGYLDAPATLRIIPYGNWRIATGLPQLDGQANVFRAENFDILYDSPVLVSDFHTIEFQARGVPHRIVIDGEGNYDAERIRRDAQRIVEAAIEMMGDVPYRDYTFLLMLAPTGGGGLEHLNSSALIWRRFGFRPEKDYRDFLALMAHEFFHLWNVKRIRPDALGPFDYTRENYTKLLWVAEGLTSYYENILLLRAGLISDRDYLQMLAEAIKNLQSTPGRLVMSVEEASFDAWIKYYRRDENSVNSQVSYYDKGALLGALLDLEIRRRSDGRRSLDDVMRYLYAEFYRKGRNYTPEDFARACELMAGASLAEFFERYVRGRDELPYNNVFEAVGLQLRTKSEDPNKPPKAYLGAQLAQEGERLMVRAVRAGTPAYDQGLNANDQIIALDGKRVDLASFNARLEERRPGEIIRLTLFRADDLRTLEIKLGAEPDDDYRLVPVQSPTEAQRRLYRAWLGAPFPPPLQQKTGE</sequence>
<dbReference type="Gene3D" id="2.60.40.3650">
    <property type="match status" value="1"/>
</dbReference>
<accession>A0A0B6X2Y5</accession>
<gene>
    <name evidence="3" type="ORF">PYK22_02935</name>
</gene>
<dbReference type="SUPFAM" id="SSF50156">
    <property type="entry name" value="PDZ domain-like"/>
    <property type="match status" value="1"/>
</dbReference>
<evidence type="ECO:0000313" key="3">
    <source>
        <dbReference type="EMBL" id="CDM66894.1"/>
    </source>
</evidence>
<keyword evidence="1" id="KW-0732">Signal</keyword>
<dbReference type="PIRSF" id="PIRSF016493">
    <property type="entry name" value="Glycyl_aminpptds"/>
    <property type="match status" value="1"/>
</dbReference>
<dbReference type="GO" id="GO:0006508">
    <property type="term" value="P:proteolysis"/>
    <property type="evidence" value="ECO:0007669"/>
    <property type="project" value="UniProtKB-KW"/>
</dbReference>
<dbReference type="InterPro" id="IPR007963">
    <property type="entry name" value="Peptidase_M61_catalytic"/>
</dbReference>
<reference evidence="3 4" key="1">
    <citation type="submission" date="2013-12" db="EMBL/GenBank/DDBJ databases">
        <authorList>
            <person name="Stott M."/>
        </authorList>
    </citation>
    <scope>NUCLEOTIDE SEQUENCE [LARGE SCALE GENOMIC DNA]</scope>
    <source>
        <strain evidence="3 4">K22</strain>
    </source>
</reference>
<dbReference type="InterPro" id="IPR024191">
    <property type="entry name" value="Peptidase_M61"/>
</dbReference>
<protein>
    <submittedName>
        <fullName evidence="3">Predicted protease with the C-terminal PDZ domain</fullName>
    </submittedName>
</protein>
<dbReference type="InterPro" id="IPR001478">
    <property type="entry name" value="PDZ"/>
</dbReference>
<reference evidence="3 4" key="2">
    <citation type="submission" date="2015-01" db="EMBL/GenBank/DDBJ databases">
        <title>Complete genome sequence of Pyrinomonas methylaliphatogenes type strain K22T.</title>
        <authorList>
            <person name="Lee K.C.Y."/>
            <person name="Power J.F."/>
            <person name="Dunfield P.F."/>
            <person name="Morgan X.C."/>
            <person name="Huttenhower C."/>
            <person name="Stott M.B."/>
        </authorList>
    </citation>
    <scope>NUCLEOTIDE SEQUENCE [LARGE SCALE GENOMIC DNA]</scope>
    <source>
        <strain evidence="3 4">K22</strain>
    </source>
</reference>
<organism evidence="3 4">
    <name type="scientific">Pyrinomonas methylaliphatogenes</name>
    <dbReference type="NCBI Taxonomy" id="454194"/>
    <lineage>
        <taxon>Bacteria</taxon>
        <taxon>Pseudomonadati</taxon>
        <taxon>Acidobacteriota</taxon>
        <taxon>Blastocatellia</taxon>
        <taxon>Blastocatellales</taxon>
        <taxon>Pyrinomonadaceae</taxon>
        <taxon>Pyrinomonas</taxon>
    </lineage>
</organism>
<feature type="signal peptide" evidence="1">
    <location>
        <begin position="1"/>
        <end position="24"/>
    </location>
</feature>
<keyword evidence="3" id="KW-0645">Protease</keyword>
<dbReference type="Pfam" id="PF05299">
    <property type="entry name" value="Peptidase_M61"/>
    <property type="match status" value="1"/>
</dbReference>
<dbReference type="Gene3D" id="2.30.42.10">
    <property type="match status" value="1"/>
</dbReference>
<dbReference type="Gene3D" id="1.10.390.10">
    <property type="entry name" value="Neutral Protease Domain 2"/>
    <property type="match status" value="1"/>
</dbReference>
<dbReference type="InterPro" id="IPR036034">
    <property type="entry name" value="PDZ_sf"/>
</dbReference>
<name>A0A0B6X2Y5_9BACT</name>